<dbReference type="OrthoDB" id="1698854at2"/>
<dbReference type="RefSeq" id="WP_085496899.1">
    <property type="nucleotide sequence ID" value="NZ_FXAZ01000006.1"/>
</dbReference>
<dbReference type="AlphaFoldDB" id="A0A1X7LN41"/>
<dbReference type="Pfam" id="PF06961">
    <property type="entry name" value="DUF1294"/>
    <property type="match status" value="1"/>
</dbReference>
<dbReference type="InterPro" id="IPR010718">
    <property type="entry name" value="DUF1294"/>
</dbReference>
<evidence type="ECO:0000313" key="2">
    <source>
        <dbReference type="Proteomes" id="UP000193834"/>
    </source>
</evidence>
<name>A0A1X7LN41_9BACL</name>
<reference evidence="1 2" key="1">
    <citation type="submission" date="2017-04" db="EMBL/GenBank/DDBJ databases">
        <authorList>
            <person name="Afonso C.L."/>
            <person name="Miller P.J."/>
            <person name="Scott M.A."/>
            <person name="Spackman E."/>
            <person name="Goraichik I."/>
            <person name="Dimitrov K.M."/>
            <person name="Suarez D.L."/>
            <person name="Swayne D.E."/>
        </authorList>
    </citation>
    <scope>NUCLEOTIDE SEQUENCE [LARGE SCALE GENOMIC DNA]</scope>
    <source>
        <strain evidence="1 2">11</strain>
    </source>
</reference>
<keyword evidence="2" id="KW-1185">Reference proteome</keyword>
<dbReference type="EMBL" id="FXAZ01000006">
    <property type="protein sequence ID" value="SMG55100.1"/>
    <property type="molecule type" value="Genomic_DNA"/>
</dbReference>
<protein>
    <submittedName>
        <fullName evidence="1">Uncharacterized membrane protein YsdA, DUF1294 family</fullName>
    </submittedName>
</protein>
<sequence length="93" mass="10518">MQTLTLAVFIYACILNIVGYILMSLDKDLAVKRRRRIPEKRLFGTAWLGGALGVLIGMYHKHHKTQHTTFTAGIPFILIVNIVIYGFILVQFG</sequence>
<gene>
    <name evidence="1" type="ORF">SAMN06295960_3810</name>
</gene>
<dbReference type="STRING" id="1852522.SAMN06295960_3810"/>
<proteinExistence type="predicted"/>
<evidence type="ECO:0000313" key="1">
    <source>
        <dbReference type="EMBL" id="SMG55100.1"/>
    </source>
</evidence>
<organism evidence="1 2">
    <name type="scientific">Paenibacillus aquistagni</name>
    <dbReference type="NCBI Taxonomy" id="1852522"/>
    <lineage>
        <taxon>Bacteria</taxon>
        <taxon>Bacillati</taxon>
        <taxon>Bacillota</taxon>
        <taxon>Bacilli</taxon>
        <taxon>Bacillales</taxon>
        <taxon>Paenibacillaceae</taxon>
        <taxon>Paenibacillus</taxon>
    </lineage>
</organism>
<accession>A0A1X7LN41</accession>
<dbReference type="Proteomes" id="UP000193834">
    <property type="component" value="Unassembled WGS sequence"/>
</dbReference>